<organism evidence="1 2">
    <name type="scientific">Nocardia africana</name>
    <dbReference type="NCBI Taxonomy" id="134964"/>
    <lineage>
        <taxon>Bacteria</taxon>
        <taxon>Bacillati</taxon>
        <taxon>Actinomycetota</taxon>
        <taxon>Actinomycetes</taxon>
        <taxon>Mycobacteriales</taxon>
        <taxon>Nocardiaceae</taxon>
        <taxon>Nocardia</taxon>
    </lineage>
</organism>
<dbReference type="AlphaFoldDB" id="A0A378WN54"/>
<proteinExistence type="predicted"/>
<sequence length="70" mass="7860">MIVDNLSERWHARCQLDTLGQWQLSDVEGGGGEPSIMTYDRLSSRSLGLARSIRGKWLEPAVLGLRPTFM</sequence>
<reference evidence="1 2" key="1">
    <citation type="submission" date="2018-06" db="EMBL/GenBank/DDBJ databases">
        <authorList>
            <consortium name="Pathogen Informatics"/>
            <person name="Doyle S."/>
        </authorList>
    </citation>
    <scope>NUCLEOTIDE SEQUENCE [LARGE SCALE GENOMIC DNA]</scope>
    <source>
        <strain evidence="1 2">NCTC13184</strain>
    </source>
</reference>
<name>A0A378WN54_9NOCA</name>
<gene>
    <name evidence="1" type="ORF">NCTC13184_01207</name>
</gene>
<evidence type="ECO:0000313" key="1">
    <source>
        <dbReference type="EMBL" id="SUA41861.1"/>
    </source>
</evidence>
<accession>A0A378WN54</accession>
<evidence type="ECO:0000313" key="2">
    <source>
        <dbReference type="Proteomes" id="UP000255082"/>
    </source>
</evidence>
<dbReference type="EMBL" id="UGRU01000001">
    <property type="protein sequence ID" value="SUA41861.1"/>
    <property type="molecule type" value="Genomic_DNA"/>
</dbReference>
<protein>
    <submittedName>
        <fullName evidence="1">Uncharacterized protein</fullName>
    </submittedName>
</protein>
<dbReference type="Proteomes" id="UP000255082">
    <property type="component" value="Unassembled WGS sequence"/>
</dbReference>